<feature type="region of interest" description="Disordered" evidence="1">
    <location>
        <begin position="203"/>
        <end position="233"/>
    </location>
</feature>
<dbReference type="OrthoDB" id="418748at2759"/>
<name>A0A4C1U8E1_EUMVA</name>
<sequence>MTRLFNGILRTGHFPKNWKMGRVIAIPKAGRTPDSVRANDARCFPHRAAPRFAPFRQEEVWVSQRTFHYAPAGKSPSPHGRRAQPGSSYRRCLSRHREGVRPSVAPRVGVQITEYANPACTHTDSSVVPGRSQFLRCSRGRNLGSTTHPRRSATRQLSVSVPVRSLHGYPPLAGQRDWEEDVVLALYADDSAYFASSRRADLAGCQNPEGPRPIARMAGQMASRRKRYEEPPY</sequence>
<organism evidence="2 3">
    <name type="scientific">Eumeta variegata</name>
    <name type="common">Bagworm moth</name>
    <name type="synonym">Eumeta japonica</name>
    <dbReference type="NCBI Taxonomy" id="151549"/>
    <lineage>
        <taxon>Eukaryota</taxon>
        <taxon>Metazoa</taxon>
        <taxon>Ecdysozoa</taxon>
        <taxon>Arthropoda</taxon>
        <taxon>Hexapoda</taxon>
        <taxon>Insecta</taxon>
        <taxon>Pterygota</taxon>
        <taxon>Neoptera</taxon>
        <taxon>Endopterygota</taxon>
        <taxon>Lepidoptera</taxon>
        <taxon>Glossata</taxon>
        <taxon>Ditrysia</taxon>
        <taxon>Tineoidea</taxon>
        <taxon>Psychidae</taxon>
        <taxon>Oiketicinae</taxon>
        <taxon>Eumeta</taxon>
    </lineage>
</organism>
<evidence type="ECO:0000313" key="2">
    <source>
        <dbReference type="EMBL" id="GBP22588.1"/>
    </source>
</evidence>
<reference evidence="2 3" key="1">
    <citation type="journal article" date="2019" name="Commun. Biol.">
        <title>The bagworm genome reveals a unique fibroin gene that provides high tensile strength.</title>
        <authorList>
            <person name="Kono N."/>
            <person name="Nakamura H."/>
            <person name="Ohtoshi R."/>
            <person name="Tomita M."/>
            <person name="Numata K."/>
            <person name="Arakawa K."/>
        </authorList>
    </citation>
    <scope>NUCLEOTIDE SEQUENCE [LARGE SCALE GENOMIC DNA]</scope>
</reference>
<dbReference type="Proteomes" id="UP000299102">
    <property type="component" value="Unassembled WGS sequence"/>
</dbReference>
<proteinExistence type="predicted"/>
<evidence type="ECO:0000313" key="3">
    <source>
        <dbReference type="Proteomes" id="UP000299102"/>
    </source>
</evidence>
<gene>
    <name evidence="2" type="ORF">EVAR_84828_1</name>
</gene>
<evidence type="ECO:0000256" key="1">
    <source>
        <dbReference type="SAM" id="MobiDB-lite"/>
    </source>
</evidence>
<dbReference type="AlphaFoldDB" id="A0A4C1U8E1"/>
<keyword evidence="3" id="KW-1185">Reference proteome</keyword>
<comment type="caution">
    <text evidence="2">The sequence shown here is derived from an EMBL/GenBank/DDBJ whole genome shotgun (WGS) entry which is preliminary data.</text>
</comment>
<protein>
    <submittedName>
        <fullName evidence="2">Uncharacterized protein</fullName>
    </submittedName>
</protein>
<accession>A0A4C1U8E1</accession>
<dbReference type="EMBL" id="BGZK01000141">
    <property type="protein sequence ID" value="GBP22588.1"/>
    <property type="molecule type" value="Genomic_DNA"/>
</dbReference>